<feature type="region of interest" description="Disordered" evidence="1">
    <location>
        <begin position="61"/>
        <end position="110"/>
    </location>
</feature>
<dbReference type="EMBL" id="AKWH02000034">
    <property type="protein sequence ID" value="EKO51675.1"/>
    <property type="molecule type" value="Genomic_DNA"/>
</dbReference>
<accession>A0A828Y887</accession>
<evidence type="ECO:0000313" key="3">
    <source>
        <dbReference type="Proteomes" id="UP000006339"/>
    </source>
</evidence>
<proteinExistence type="predicted"/>
<reference evidence="2" key="1">
    <citation type="submission" date="2012-10" db="EMBL/GenBank/DDBJ databases">
        <authorList>
            <person name="Harkins D.M."/>
            <person name="Durkin A.S."/>
            <person name="Brinkac L.M."/>
            <person name="Selengut J.D."/>
            <person name="Sanka R."/>
            <person name="DePew J."/>
            <person name="Purushe J."/>
            <person name="Picardeau M."/>
            <person name="Werts C."/>
            <person name="Goarant C."/>
            <person name="Vinetz J.M."/>
            <person name="Sutton G.G."/>
            <person name="Nelson W.C."/>
            <person name="Fouts D.E."/>
        </authorList>
    </citation>
    <scope>NUCLEOTIDE SEQUENCE [LARGE SCALE GENOMIC DNA]</scope>
    <source>
        <strain evidence="2">200802841</strain>
    </source>
</reference>
<dbReference type="AlphaFoldDB" id="A0A828Y887"/>
<comment type="caution">
    <text evidence="2">The sequence shown here is derived from an EMBL/GenBank/DDBJ whole genome shotgun (WGS) entry which is preliminary data.</text>
</comment>
<evidence type="ECO:0000313" key="2">
    <source>
        <dbReference type="EMBL" id="EKO51675.1"/>
    </source>
</evidence>
<evidence type="ECO:0000256" key="1">
    <source>
        <dbReference type="SAM" id="MobiDB-lite"/>
    </source>
</evidence>
<organism evidence="2 3">
    <name type="scientific">Leptospira kirschneri str. 200802841</name>
    <dbReference type="NCBI Taxonomy" id="1193047"/>
    <lineage>
        <taxon>Bacteria</taxon>
        <taxon>Pseudomonadati</taxon>
        <taxon>Spirochaetota</taxon>
        <taxon>Spirochaetia</taxon>
        <taxon>Leptospirales</taxon>
        <taxon>Leptospiraceae</taxon>
        <taxon>Leptospira</taxon>
    </lineage>
</organism>
<feature type="compositionally biased region" description="Polar residues" evidence="1">
    <location>
        <begin position="61"/>
        <end position="88"/>
    </location>
</feature>
<sequence length="110" mass="12579">MTVNEEREQTKTILENQREEETLEGVLKRKKKEGIITFHQNIQRLILPLAVVNLCQRTQVSGHKTTNETGSKEVSNFNKNNSTDTPISKGSAYSEGRKWKRSGLYRSGEE</sequence>
<dbReference type="Proteomes" id="UP000006339">
    <property type="component" value="Unassembled WGS sequence"/>
</dbReference>
<keyword evidence="3" id="KW-1185">Reference proteome</keyword>
<gene>
    <name evidence="2" type="ORF">LEP1GSC131_1632</name>
</gene>
<protein>
    <submittedName>
        <fullName evidence="2">Uncharacterized protein</fullName>
    </submittedName>
</protein>
<name>A0A828Y887_9LEPT</name>